<dbReference type="Pfam" id="PF02518">
    <property type="entry name" value="HATPase_c"/>
    <property type="match status" value="1"/>
</dbReference>
<keyword evidence="10" id="KW-0902">Two-component regulatory system</keyword>
<comment type="function">
    <text evidence="12">Member of the two-component regulatory system BvgS/BvgA. Phosphorylates BvgA via a four-step phosphorelay in response to environmental signals.</text>
</comment>
<dbReference type="AlphaFoldDB" id="A0A7W5FWX8"/>
<dbReference type="SMART" id="SM00388">
    <property type="entry name" value="HisKA"/>
    <property type="match status" value="1"/>
</dbReference>
<feature type="coiled-coil region" evidence="18">
    <location>
        <begin position="144"/>
        <end position="182"/>
    </location>
</feature>
<feature type="domain" description="Response regulatory" evidence="21">
    <location>
        <begin position="801"/>
        <end position="922"/>
    </location>
</feature>
<accession>A0A7W5FWX8</accession>
<dbReference type="InterPro" id="IPR036890">
    <property type="entry name" value="HATPase_C_sf"/>
</dbReference>
<evidence type="ECO:0000256" key="17">
    <source>
        <dbReference type="PROSITE-ProRule" id="PRU00169"/>
    </source>
</evidence>
<keyword evidence="25" id="KW-1185">Reference proteome</keyword>
<dbReference type="CDD" id="cd00156">
    <property type="entry name" value="REC"/>
    <property type="match status" value="1"/>
</dbReference>
<keyword evidence="6" id="KW-0732">Signal</keyword>
<dbReference type="Gene3D" id="1.20.120.160">
    <property type="entry name" value="HPT domain"/>
    <property type="match status" value="1"/>
</dbReference>
<dbReference type="GO" id="GO:0000155">
    <property type="term" value="F:phosphorelay sensor kinase activity"/>
    <property type="evidence" value="ECO:0007669"/>
    <property type="project" value="InterPro"/>
</dbReference>
<dbReference type="PROSITE" id="PS50110">
    <property type="entry name" value="RESPONSE_REGULATORY"/>
    <property type="match status" value="2"/>
</dbReference>
<dbReference type="Gene3D" id="3.30.565.10">
    <property type="entry name" value="Histidine kinase-like ATPase, C-terminal domain"/>
    <property type="match status" value="1"/>
</dbReference>
<keyword evidence="4 17" id="KW-0597">Phosphoprotein</keyword>
<dbReference type="PROSITE" id="PS50109">
    <property type="entry name" value="HIS_KIN"/>
    <property type="match status" value="1"/>
</dbReference>
<evidence type="ECO:0000256" key="15">
    <source>
        <dbReference type="ARBA" id="ARBA00070152"/>
    </source>
</evidence>
<dbReference type="InterPro" id="IPR036641">
    <property type="entry name" value="HPT_dom_sf"/>
</dbReference>
<keyword evidence="19" id="KW-0472">Membrane</keyword>
<dbReference type="PROSITE" id="PS50894">
    <property type="entry name" value="HPT"/>
    <property type="match status" value="1"/>
</dbReference>
<evidence type="ECO:0000256" key="4">
    <source>
        <dbReference type="ARBA" id="ARBA00022553"/>
    </source>
</evidence>
<evidence type="ECO:0000259" key="20">
    <source>
        <dbReference type="PROSITE" id="PS50109"/>
    </source>
</evidence>
<evidence type="ECO:0000256" key="6">
    <source>
        <dbReference type="ARBA" id="ARBA00022729"/>
    </source>
</evidence>
<feature type="domain" description="HPt" evidence="23">
    <location>
        <begin position="1114"/>
        <end position="1211"/>
    </location>
</feature>
<dbReference type="FunFam" id="1.10.287.130:FF:000002">
    <property type="entry name" value="Two-component osmosensing histidine kinase"/>
    <property type="match status" value="1"/>
</dbReference>
<dbReference type="Pfam" id="PF00512">
    <property type="entry name" value="HisKA"/>
    <property type="match status" value="1"/>
</dbReference>
<dbReference type="CDD" id="cd17546">
    <property type="entry name" value="REC_hyHK_CKI1_RcsC-like"/>
    <property type="match status" value="1"/>
</dbReference>
<keyword evidence="5" id="KW-0808">Transferase</keyword>
<comment type="subunit">
    <text evidence="13">At low DSF concentrations, interacts with RpfF.</text>
</comment>
<evidence type="ECO:0000259" key="21">
    <source>
        <dbReference type="PROSITE" id="PS50110"/>
    </source>
</evidence>
<dbReference type="SMART" id="SM00387">
    <property type="entry name" value="HATPase_c"/>
    <property type="match status" value="1"/>
</dbReference>
<dbReference type="InterPro" id="IPR036097">
    <property type="entry name" value="HisK_dim/P_sf"/>
</dbReference>
<dbReference type="PRINTS" id="PR00344">
    <property type="entry name" value="BCTRLSENSOR"/>
</dbReference>
<evidence type="ECO:0000259" key="22">
    <source>
        <dbReference type="PROSITE" id="PS50885"/>
    </source>
</evidence>
<dbReference type="InterPro" id="IPR011006">
    <property type="entry name" value="CheY-like_superfamily"/>
</dbReference>
<feature type="domain" description="Response regulatory" evidence="21">
    <location>
        <begin position="946"/>
        <end position="1065"/>
    </location>
</feature>
<dbReference type="Pfam" id="PF01627">
    <property type="entry name" value="Hpt"/>
    <property type="match status" value="1"/>
</dbReference>
<evidence type="ECO:0000256" key="14">
    <source>
        <dbReference type="ARBA" id="ARBA00068150"/>
    </source>
</evidence>
<dbReference type="Pfam" id="PF00072">
    <property type="entry name" value="Response_reg"/>
    <property type="match status" value="2"/>
</dbReference>
<keyword evidence="11" id="KW-0843">Virulence</keyword>
<organism evidence="24 25">
    <name type="scientific">Pseudoduganella violacea</name>
    <dbReference type="NCBI Taxonomy" id="1715466"/>
    <lineage>
        <taxon>Bacteria</taxon>
        <taxon>Pseudomonadati</taxon>
        <taxon>Pseudomonadota</taxon>
        <taxon>Betaproteobacteria</taxon>
        <taxon>Burkholderiales</taxon>
        <taxon>Oxalobacteraceae</taxon>
        <taxon>Telluria group</taxon>
        <taxon>Pseudoduganella</taxon>
    </lineage>
</organism>
<feature type="modified residue" description="4-aspartylphosphate" evidence="17">
    <location>
        <position position="855"/>
    </location>
</feature>
<dbReference type="CDD" id="cd06225">
    <property type="entry name" value="HAMP"/>
    <property type="match status" value="1"/>
</dbReference>
<evidence type="ECO:0000256" key="7">
    <source>
        <dbReference type="ARBA" id="ARBA00022741"/>
    </source>
</evidence>
<feature type="domain" description="HAMP" evidence="22">
    <location>
        <begin position="490"/>
        <end position="543"/>
    </location>
</feature>
<feature type="domain" description="Histidine kinase" evidence="20">
    <location>
        <begin position="565"/>
        <end position="782"/>
    </location>
</feature>
<comment type="caution">
    <text evidence="24">The sequence shown here is derived from an EMBL/GenBank/DDBJ whole genome shotgun (WGS) entry which is preliminary data.</text>
</comment>
<dbReference type="Gene3D" id="6.10.340.10">
    <property type="match status" value="1"/>
</dbReference>
<comment type="catalytic activity">
    <reaction evidence="1">
        <text>ATP + protein L-histidine = ADP + protein N-phospho-L-histidine.</text>
        <dbReference type="EC" id="2.7.13.3"/>
    </reaction>
</comment>
<dbReference type="SMART" id="SM00448">
    <property type="entry name" value="REC"/>
    <property type="match status" value="2"/>
</dbReference>
<comment type="subcellular location">
    <subcellularLocation>
        <location evidence="2">Membrane</location>
    </subcellularLocation>
</comment>
<evidence type="ECO:0000313" key="24">
    <source>
        <dbReference type="EMBL" id="MBB3121718.1"/>
    </source>
</evidence>
<protein>
    <recommendedName>
        <fullName evidence="14">Sensory/regulatory protein RpfC</fullName>
        <ecNumber evidence="3">2.7.13.3</ecNumber>
    </recommendedName>
    <alternativeName>
        <fullName evidence="15">Virulence sensor protein BvgS</fullName>
    </alternativeName>
</protein>
<reference evidence="24 25" key="1">
    <citation type="submission" date="2020-08" db="EMBL/GenBank/DDBJ databases">
        <title>Genomic Encyclopedia of Type Strains, Phase III (KMG-III): the genomes of soil and plant-associated and newly described type strains.</title>
        <authorList>
            <person name="Whitman W."/>
        </authorList>
    </citation>
    <scope>NUCLEOTIDE SEQUENCE [LARGE SCALE GENOMIC DNA]</scope>
    <source>
        <strain evidence="24 25">CECT 8897</strain>
    </source>
</reference>
<dbReference type="GO" id="GO:0005886">
    <property type="term" value="C:plasma membrane"/>
    <property type="evidence" value="ECO:0007669"/>
    <property type="project" value="UniProtKB-SubCell"/>
</dbReference>
<dbReference type="SMART" id="SM00304">
    <property type="entry name" value="HAMP"/>
    <property type="match status" value="1"/>
</dbReference>
<keyword evidence="18" id="KW-0175">Coiled coil</keyword>
<dbReference type="GO" id="GO:0003677">
    <property type="term" value="F:DNA binding"/>
    <property type="evidence" value="ECO:0007669"/>
    <property type="project" value="UniProtKB-KW"/>
</dbReference>
<keyword evidence="24" id="KW-0238">DNA-binding</keyword>
<keyword evidence="19" id="KW-1133">Transmembrane helix</keyword>
<dbReference type="SUPFAM" id="SSF52172">
    <property type="entry name" value="CheY-like"/>
    <property type="match status" value="2"/>
</dbReference>
<evidence type="ECO:0000256" key="13">
    <source>
        <dbReference type="ARBA" id="ARBA00064003"/>
    </source>
</evidence>
<feature type="modified residue" description="Phosphohistidine" evidence="16">
    <location>
        <position position="1153"/>
    </location>
</feature>
<proteinExistence type="predicted"/>
<evidence type="ECO:0000256" key="8">
    <source>
        <dbReference type="ARBA" id="ARBA00022777"/>
    </source>
</evidence>
<evidence type="ECO:0000256" key="1">
    <source>
        <dbReference type="ARBA" id="ARBA00000085"/>
    </source>
</evidence>
<dbReference type="InterPro" id="IPR005467">
    <property type="entry name" value="His_kinase_dom"/>
</dbReference>
<dbReference type="SUPFAM" id="SSF47226">
    <property type="entry name" value="Histidine-containing phosphotransfer domain, HPT domain"/>
    <property type="match status" value="1"/>
</dbReference>
<evidence type="ECO:0000256" key="16">
    <source>
        <dbReference type="PROSITE-ProRule" id="PRU00110"/>
    </source>
</evidence>
<dbReference type="PANTHER" id="PTHR45339">
    <property type="entry name" value="HYBRID SIGNAL TRANSDUCTION HISTIDINE KINASE J"/>
    <property type="match status" value="1"/>
</dbReference>
<name>A0A7W5FWX8_9BURK</name>
<dbReference type="Pfam" id="PF00672">
    <property type="entry name" value="HAMP"/>
    <property type="match status" value="1"/>
</dbReference>
<dbReference type="PROSITE" id="PS50885">
    <property type="entry name" value="HAMP"/>
    <property type="match status" value="1"/>
</dbReference>
<dbReference type="SUPFAM" id="SSF47384">
    <property type="entry name" value="Homodimeric domain of signal transducing histidine kinase"/>
    <property type="match status" value="1"/>
</dbReference>
<evidence type="ECO:0000259" key="23">
    <source>
        <dbReference type="PROSITE" id="PS50894"/>
    </source>
</evidence>
<evidence type="ECO:0000256" key="12">
    <source>
        <dbReference type="ARBA" id="ARBA00058004"/>
    </source>
</evidence>
<dbReference type="PANTHER" id="PTHR45339:SF5">
    <property type="entry name" value="HISTIDINE KINASE"/>
    <property type="match status" value="1"/>
</dbReference>
<keyword evidence="7" id="KW-0547">Nucleotide-binding</keyword>
<feature type="modified residue" description="4-aspartylphosphate" evidence="17">
    <location>
        <position position="995"/>
    </location>
</feature>
<keyword evidence="19" id="KW-0812">Transmembrane</keyword>
<dbReference type="EMBL" id="JACHXD010000019">
    <property type="protein sequence ID" value="MBB3121718.1"/>
    <property type="molecule type" value="Genomic_DNA"/>
</dbReference>
<evidence type="ECO:0000256" key="3">
    <source>
        <dbReference type="ARBA" id="ARBA00012438"/>
    </source>
</evidence>
<dbReference type="SUPFAM" id="SSF55874">
    <property type="entry name" value="ATPase domain of HSP90 chaperone/DNA topoisomerase II/histidine kinase"/>
    <property type="match status" value="1"/>
</dbReference>
<feature type="transmembrane region" description="Helical" evidence="19">
    <location>
        <begin position="467"/>
        <end position="490"/>
    </location>
</feature>
<dbReference type="CDD" id="cd00082">
    <property type="entry name" value="HisKA"/>
    <property type="match status" value="1"/>
</dbReference>
<dbReference type="CDD" id="cd16922">
    <property type="entry name" value="HATPase_EvgS-ArcB-TorS-like"/>
    <property type="match status" value="1"/>
</dbReference>
<dbReference type="InterPro" id="IPR003660">
    <property type="entry name" value="HAMP_dom"/>
</dbReference>
<gene>
    <name evidence="24" type="ORF">FHS03_004810</name>
</gene>
<dbReference type="EC" id="2.7.13.3" evidence="3"/>
<keyword evidence="8 24" id="KW-0418">Kinase</keyword>
<dbReference type="SUPFAM" id="SSF158472">
    <property type="entry name" value="HAMP domain-like"/>
    <property type="match status" value="1"/>
</dbReference>
<dbReference type="GO" id="GO:0005524">
    <property type="term" value="F:ATP binding"/>
    <property type="evidence" value="ECO:0007669"/>
    <property type="project" value="UniProtKB-KW"/>
</dbReference>
<dbReference type="InterPro" id="IPR008207">
    <property type="entry name" value="Sig_transdc_His_kin_Hpt_dom"/>
</dbReference>
<evidence type="ECO:0000256" key="2">
    <source>
        <dbReference type="ARBA" id="ARBA00004370"/>
    </source>
</evidence>
<keyword evidence="9" id="KW-0067">ATP-binding</keyword>
<dbReference type="FunFam" id="3.30.565.10:FF:000010">
    <property type="entry name" value="Sensor histidine kinase RcsC"/>
    <property type="match status" value="1"/>
</dbReference>
<evidence type="ECO:0000256" key="10">
    <source>
        <dbReference type="ARBA" id="ARBA00023012"/>
    </source>
</evidence>
<dbReference type="Proteomes" id="UP000541535">
    <property type="component" value="Unassembled WGS sequence"/>
</dbReference>
<dbReference type="RefSeq" id="WP_183443408.1">
    <property type="nucleotide sequence ID" value="NZ_JACHXD010000019.1"/>
</dbReference>
<dbReference type="CDD" id="cd00088">
    <property type="entry name" value="HPT"/>
    <property type="match status" value="1"/>
</dbReference>
<evidence type="ECO:0000256" key="18">
    <source>
        <dbReference type="SAM" id="Coils"/>
    </source>
</evidence>
<evidence type="ECO:0000256" key="11">
    <source>
        <dbReference type="ARBA" id="ARBA00023026"/>
    </source>
</evidence>
<dbReference type="InterPro" id="IPR001789">
    <property type="entry name" value="Sig_transdc_resp-reg_receiver"/>
</dbReference>
<evidence type="ECO:0000256" key="9">
    <source>
        <dbReference type="ARBA" id="ARBA00022840"/>
    </source>
</evidence>
<dbReference type="InterPro" id="IPR004358">
    <property type="entry name" value="Sig_transdc_His_kin-like_C"/>
</dbReference>
<evidence type="ECO:0000256" key="5">
    <source>
        <dbReference type="ARBA" id="ARBA00022679"/>
    </source>
</evidence>
<dbReference type="InterPro" id="IPR003661">
    <property type="entry name" value="HisK_dim/P_dom"/>
</dbReference>
<evidence type="ECO:0000256" key="19">
    <source>
        <dbReference type="SAM" id="Phobius"/>
    </source>
</evidence>
<evidence type="ECO:0000313" key="25">
    <source>
        <dbReference type="Proteomes" id="UP000541535"/>
    </source>
</evidence>
<dbReference type="InterPro" id="IPR003594">
    <property type="entry name" value="HATPase_dom"/>
</dbReference>
<dbReference type="Gene3D" id="3.40.50.2300">
    <property type="match status" value="2"/>
</dbReference>
<dbReference type="Gene3D" id="1.10.287.130">
    <property type="match status" value="1"/>
</dbReference>
<sequence>MKIKTKLVTSTAILLAGVAVMAAASLLVVKSIEAHVYRLTGQTVPLHTDALRLRYAVQEMASDFFELGKAENMEQLAQVSGQIATNLNIAETISNRLQQRGERDTPRYHIAFAQEYRTMRQVVQRRLANVADYKEQAAAIRQVLGRIERSAQSARRQIRQVDAQAQAAAAEVQQESQRLNQRALYLAELRKSIQDMRIAMAESDAVKNRYRIAPLRERLAAAVAHLSDEKPSNVGDVEQALRVSLRDTARTLLAPHTGLLALRADLFANNALEPAYLALRQQLAGALAAANRRLAEERDPIELQLAVGRDRLAAASRYMQISARIEDASGEINLAVNTINIDVGEVMLSDAAPAVAALQRDMAYRLDAVHRDVAAMQTLLRSLGQNGLLTETAAIERFLDTAQHAVAQFVRAKSAVLASQSALDKAIEHVRAFERQQVAYTEQQVAGISQEQNNAVADVLERVRHSFVLILGIALALLLAGVVATGLIGLSIARPLARLSEAIAHIRGGQDLSVRVRQHGHDELGVLINGFNGMLDNVEQRDIALQQAKAEADAANRAKSDFLAKMSHEIRTPMNGVLGMTELLQRTELNPRQQRFVQTVHRSGESLLSIIDDILDFSKIEAGKLVLEQIAFDLRQLVDDVVALFADGIQRKGIEFTCRMAADVPQHVRGDPVRLRQILTNLLNNATKFTERGEIAVAVDCAGTGRICLQVSDTGIGMTAQAAAAVFEPFRQADSTTSRKYGGTGLGLAIIKQLAEMMGGAIALTSEPGRGSTFAVTVALEAEPPPAVPVGEMRTAFGGVNVLIVDDNATNREILLQHAIGWQMAASSAADGAQALALLRMAQLSGRSFDLAIVDMRMPVMDGTELVRVMKADASLAALKIIMLSSLDASADLRQVLALGADCCLTKPVRLHELQHCIEMVMGIAAPLPQPAPTPAPEREHQQDVRLLLVEDNAINQEIALAMLEETGYCVTLADNGRHALALWQHQEFDVILMDCQMPEMDGFEATGRLRQREAELGRPRTPVIALTANAILGDREQCLNAGMDDYIAKPYTRAALLACLSRWSLAPAAAAPEAGAPAVPTGVPAHPAVAAESAPILDQAALQKLRAMRRPGRPDVLARIIDLFYSDAPRLVGQLQVAAEASDTEALRLAAHTLKSSCANVGALGLSGTCRDIEQYARGNDVDSALARLRGVQEELDRVLAALAIERETL</sequence>